<dbReference type="Proteomes" id="UP000231300">
    <property type="component" value="Unassembled WGS sequence"/>
</dbReference>
<feature type="domain" description="CMP/dCMP-type deaminase" evidence="2">
    <location>
        <begin position="29"/>
        <end position="101"/>
    </location>
</feature>
<sequence length="137" mass="15012">MNTISNDELINKAKSIIKPHEVKHGFVASNCGCSLMTNEGNIYLGVAIDTCSSMGFCAEHGAIAAMITGGEYKIKKIVAVLEDGQILPPCGGCREFIYQIDGDNLETEVIIGENKVVKLREFYSRIHGMKTSDTRKR</sequence>
<dbReference type="Pfam" id="PF00383">
    <property type="entry name" value="dCMP_cyt_deam_1"/>
    <property type="match status" value="1"/>
</dbReference>
<dbReference type="EMBL" id="PFRK01000024">
    <property type="protein sequence ID" value="PJC49437.1"/>
    <property type="molecule type" value="Genomic_DNA"/>
</dbReference>
<dbReference type="CDD" id="cd01283">
    <property type="entry name" value="cytidine_deaminase"/>
    <property type="match status" value="1"/>
</dbReference>
<proteinExistence type="inferred from homology"/>
<dbReference type="InterPro" id="IPR016193">
    <property type="entry name" value="Cytidine_deaminase-like"/>
</dbReference>
<reference evidence="4" key="1">
    <citation type="submission" date="2017-09" db="EMBL/GenBank/DDBJ databases">
        <title>Depth-based differentiation of microbial function through sediment-hosted aquifers and enrichment of novel symbionts in the deep terrestrial subsurface.</title>
        <authorList>
            <person name="Probst A.J."/>
            <person name="Ladd B."/>
            <person name="Jarett J.K."/>
            <person name="Geller-Mcgrath D.E."/>
            <person name="Sieber C.M.K."/>
            <person name="Emerson J.B."/>
            <person name="Anantharaman K."/>
            <person name="Thomas B.C."/>
            <person name="Malmstrom R."/>
            <person name="Stieglmeier M."/>
            <person name="Klingl A."/>
            <person name="Woyke T."/>
            <person name="Ryan C.M."/>
            <person name="Banfield J.F."/>
        </authorList>
    </citation>
    <scope>NUCLEOTIDE SEQUENCE [LARGE SCALE GENOMIC DNA]</scope>
</reference>
<dbReference type="SUPFAM" id="SSF53927">
    <property type="entry name" value="Cytidine deaminase-like"/>
    <property type="match status" value="1"/>
</dbReference>
<evidence type="ECO:0000313" key="4">
    <source>
        <dbReference type="Proteomes" id="UP000231300"/>
    </source>
</evidence>
<evidence type="ECO:0000256" key="1">
    <source>
        <dbReference type="ARBA" id="ARBA00006576"/>
    </source>
</evidence>
<evidence type="ECO:0000259" key="2">
    <source>
        <dbReference type="Pfam" id="PF00383"/>
    </source>
</evidence>
<dbReference type="AlphaFoldDB" id="A0A2J0N3I4"/>
<name>A0A2J0N3I4_9BACT</name>
<dbReference type="PANTHER" id="PTHR11644">
    <property type="entry name" value="CYTIDINE DEAMINASE"/>
    <property type="match status" value="1"/>
</dbReference>
<accession>A0A2J0N3I4</accession>
<dbReference type="GO" id="GO:0005829">
    <property type="term" value="C:cytosol"/>
    <property type="evidence" value="ECO:0007669"/>
    <property type="project" value="TreeGrafter"/>
</dbReference>
<comment type="caution">
    <text evidence="3">The sequence shown here is derived from an EMBL/GenBank/DDBJ whole genome shotgun (WGS) entry which is preliminary data.</text>
</comment>
<dbReference type="GO" id="GO:0008270">
    <property type="term" value="F:zinc ion binding"/>
    <property type="evidence" value="ECO:0007669"/>
    <property type="project" value="TreeGrafter"/>
</dbReference>
<dbReference type="GO" id="GO:0055086">
    <property type="term" value="P:nucleobase-containing small molecule metabolic process"/>
    <property type="evidence" value="ECO:0007669"/>
    <property type="project" value="UniProtKB-ARBA"/>
</dbReference>
<dbReference type="GO" id="GO:0004126">
    <property type="term" value="F:cytidine deaminase activity"/>
    <property type="evidence" value="ECO:0007669"/>
    <property type="project" value="TreeGrafter"/>
</dbReference>
<organism evidence="3 4">
    <name type="scientific">Candidatus Nomurabacteria bacterium CG_4_9_14_0_2_um_filter_32_10</name>
    <dbReference type="NCBI Taxonomy" id="1974729"/>
    <lineage>
        <taxon>Bacteria</taxon>
        <taxon>Candidatus Nomuraibacteriota</taxon>
    </lineage>
</organism>
<dbReference type="GO" id="GO:0072527">
    <property type="term" value="P:pyrimidine-containing compound metabolic process"/>
    <property type="evidence" value="ECO:0007669"/>
    <property type="project" value="UniProtKB-ARBA"/>
</dbReference>
<dbReference type="InterPro" id="IPR002125">
    <property type="entry name" value="CMP_dCMP_dom"/>
</dbReference>
<dbReference type="PANTHER" id="PTHR11644:SF2">
    <property type="entry name" value="CYTIDINE DEAMINASE"/>
    <property type="match status" value="1"/>
</dbReference>
<protein>
    <submittedName>
        <fullName evidence="3">Cytidine deaminase</fullName>
    </submittedName>
</protein>
<evidence type="ECO:0000313" key="3">
    <source>
        <dbReference type="EMBL" id="PJC49437.1"/>
    </source>
</evidence>
<gene>
    <name evidence="3" type="ORF">CO033_01505</name>
</gene>
<dbReference type="InterPro" id="IPR050202">
    <property type="entry name" value="Cyt/Deoxycyt_deaminase"/>
</dbReference>
<dbReference type="Gene3D" id="3.40.140.10">
    <property type="entry name" value="Cytidine Deaminase, domain 2"/>
    <property type="match status" value="1"/>
</dbReference>
<comment type="similarity">
    <text evidence="1">Belongs to the cytidine and deoxycytidylate deaminase family.</text>
</comment>